<dbReference type="InterPro" id="IPR029063">
    <property type="entry name" value="SAM-dependent_MTases_sf"/>
</dbReference>
<dbReference type="SUPFAM" id="SSF53335">
    <property type="entry name" value="S-adenosyl-L-methionine-dependent methyltransferases"/>
    <property type="match status" value="1"/>
</dbReference>
<accession>V2Q861</accession>
<dbReference type="RefSeq" id="WP_023276739.1">
    <property type="nucleotide sequence ID" value="NZ_CP097562.1"/>
</dbReference>
<evidence type="ECO:0000256" key="2">
    <source>
        <dbReference type="ARBA" id="ARBA00011900"/>
    </source>
</evidence>
<dbReference type="InterPro" id="IPR051537">
    <property type="entry name" value="DNA_Adenine_Mtase"/>
</dbReference>
<dbReference type="GO" id="GO:0003677">
    <property type="term" value="F:DNA binding"/>
    <property type="evidence" value="ECO:0007669"/>
    <property type="project" value="InterPro"/>
</dbReference>
<evidence type="ECO:0000313" key="8">
    <source>
        <dbReference type="EMBL" id="USF23016.1"/>
    </source>
</evidence>
<keyword evidence="3" id="KW-0489">Methyltransferase</keyword>
<sequence length="289" mass="33147">MLTVSAKQLKKENQKKGIFHTNEKLALYLKTRMLDYVYEFKYGKITEIADLCCGAGSLLKVFNDDAVKYGCDIEASFIKEADKNIKGTFKCDSIFNEPFGNKRFKYITGNYPFSIRGDGKAVTQQLSSPVEFSNILDSAFIYANLKALTEDGLCLLLGFPGILYRSGKEKVFRKYLIDNNYLEAIEEIPADKEFFDDTVIQTVLMVLRKNKTDDKITFINQHGEKRAVLKKEIIENDYSLTVNSYIEHLTQKEEIDIWANTYSLIASSIHNIVRNTEFIICIDECIDYL</sequence>
<gene>
    <name evidence="8" type="ORF">N508_000069</name>
</gene>
<dbReference type="OrthoDB" id="9814572at2"/>
<dbReference type="KEGG" id="msch:N508_000069"/>
<dbReference type="GO" id="GO:0009007">
    <property type="term" value="F:site-specific DNA-methyltransferase (adenine-specific) activity"/>
    <property type="evidence" value="ECO:0007669"/>
    <property type="project" value="UniProtKB-EC"/>
</dbReference>
<keyword evidence="6" id="KW-0680">Restriction system</keyword>
<reference evidence="8" key="2">
    <citation type="submission" date="2022-05" db="EMBL/GenBank/DDBJ databases">
        <authorList>
            <person name="Proctor A.L."/>
            <person name="Phillips G.J."/>
            <person name="Wannemuehler M.J."/>
        </authorList>
    </citation>
    <scope>NUCLEOTIDE SEQUENCE</scope>
    <source>
        <strain evidence="8">ASF457</strain>
    </source>
</reference>
<evidence type="ECO:0000256" key="7">
    <source>
        <dbReference type="ARBA" id="ARBA00047942"/>
    </source>
</evidence>
<name>V2Q861_9BACT</name>
<keyword evidence="9" id="KW-1185">Reference proteome</keyword>
<dbReference type="eggNOG" id="COG0286">
    <property type="taxonomic scope" value="Bacteria"/>
</dbReference>
<keyword evidence="4" id="KW-0808">Transferase</keyword>
<dbReference type="InterPro" id="IPR003356">
    <property type="entry name" value="DNA_methylase_A-5"/>
</dbReference>
<evidence type="ECO:0000256" key="1">
    <source>
        <dbReference type="ARBA" id="ARBA00006594"/>
    </source>
</evidence>
<proteinExistence type="inferred from homology"/>
<protein>
    <recommendedName>
        <fullName evidence="2">site-specific DNA-methyltransferase (adenine-specific)</fullName>
        <ecNumber evidence="2">2.1.1.72</ecNumber>
    </recommendedName>
</protein>
<dbReference type="EMBL" id="CP097562">
    <property type="protein sequence ID" value="USF23016.1"/>
    <property type="molecule type" value="Genomic_DNA"/>
</dbReference>
<dbReference type="Pfam" id="PF02384">
    <property type="entry name" value="N6_Mtase"/>
    <property type="match status" value="1"/>
</dbReference>
<dbReference type="GO" id="GO:0008170">
    <property type="term" value="F:N-methyltransferase activity"/>
    <property type="evidence" value="ECO:0007669"/>
    <property type="project" value="InterPro"/>
</dbReference>
<comment type="similarity">
    <text evidence="1">Belongs to the N(4)/N(6)-methyltransferase family.</text>
</comment>
<dbReference type="Proteomes" id="UP000017429">
    <property type="component" value="Chromosome"/>
</dbReference>
<evidence type="ECO:0000256" key="6">
    <source>
        <dbReference type="ARBA" id="ARBA00022747"/>
    </source>
</evidence>
<organism evidence="8 9">
    <name type="scientific">Mucispirillum schaedleri ASF457</name>
    <dbReference type="NCBI Taxonomy" id="1379858"/>
    <lineage>
        <taxon>Bacteria</taxon>
        <taxon>Pseudomonadati</taxon>
        <taxon>Deferribacterota</taxon>
        <taxon>Deferribacteres</taxon>
        <taxon>Deferribacterales</taxon>
        <taxon>Mucispirillaceae</taxon>
        <taxon>Mucispirillum</taxon>
    </lineage>
</organism>
<dbReference type="GO" id="GO:0009307">
    <property type="term" value="P:DNA restriction-modification system"/>
    <property type="evidence" value="ECO:0007669"/>
    <property type="project" value="UniProtKB-KW"/>
</dbReference>
<keyword evidence="5" id="KW-0949">S-adenosyl-L-methionine</keyword>
<evidence type="ECO:0000256" key="4">
    <source>
        <dbReference type="ARBA" id="ARBA00022679"/>
    </source>
</evidence>
<dbReference type="EC" id="2.1.1.72" evidence="2"/>
<comment type="catalytic activity">
    <reaction evidence="7">
        <text>a 2'-deoxyadenosine in DNA + S-adenosyl-L-methionine = an N(6)-methyl-2'-deoxyadenosine in DNA + S-adenosyl-L-homocysteine + H(+)</text>
        <dbReference type="Rhea" id="RHEA:15197"/>
        <dbReference type="Rhea" id="RHEA-COMP:12418"/>
        <dbReference type="Rhea" id="RHEA-COMP:12419"/>
        <dbReference type="ChEBI" id="CHEBI:15378"/>
        <dbReference type="ChEBI" id="CHEBI:57856"/>
        <dbReference type="ChEBI" id="CHEBI:59789"/>
        <dbReference type="ChEBI" id="CHEBI:90615"/>
        <dbReference type="ChEBI" id="CHEBI:90616"/>
        <dbReference type="EC" id="2.1.1.72"/>
    </reaction>
</comment>
<evidence type="ECO:0000256" key="3">
    <source>
        <dbReference type="ARBA" id="ARBA00022603"/>
    </source>
</evidence>
<evidence type="ECO:0000256" key="5">
    <source>
        <dbReference type="ARBA" id="ARBA00022691"/>
    </source>
</evidence>
<reference evidence="8" key="1">
    <citation type="journal article" date="2014" name="Genome Announc.">
        <title>Draft genome sequences of the altered schaedler flora, a defined bacterial community from gnotobiotic mice.</title>
        <authorList>
            <person name="Wannemuehler M.J."/>
            <person name="Overstreet A.M."/>
            <person name="Ward D.V."/>
            <person name="Phillips G.J."/>
        </authorList>
    </citation>
    <scope>NUCLEOTIDE SEQUENCE</scope>
    <source>
        <strain evidence="8">ASF457</strain>
    </source>
</reference>
<dbReference type="AlphaFoldDB" id="V2Q861"/>
<reference evidence="8" key="3">
    <citation type="submission" date="2022-06" db="EMBL/GenBank/DDBJ databases">
        <title>Resources to Facilitate Use of the Altered Schaedler Flora (ASF) Mouse Model to Study Microbiome Function.</title>
        <authorList>
            <person name="Proctor A."/>
            <person name="Parvinroo S."/>
            <person name="Richie T."/>
            <person name="Jia X."/>
            <person name="Lee S.T.M."/>
            <person name="Karp P.D."/>
            <person name="Paley S."/>
            <person name="Kostic A.D."/>
            <person name="Pierre J.F."/>
            <person name="Wannemuehler M.J."/>
            <person name="Phillips G.J."/>
        </authorList>
    </citation>
    <scope>NUCLEOTIDE SEQUENCE</scope>
    <source>
        <strain evidence="8">ASF457</strain>
    </source>
</reference>
<dbReference type="GO" id="GO:0032259">
    <property type="term" value="P:methylation"/>
    <property type="evidence" value="ECO:0007669"/>
    <property type="project" value="UniProtKB-KW"/>
</dbReference>
<dbReference type="PANTHER" id="PTHR42933">
    <property type="entry name" value="SLR6095 PROTEIN"/>
    <property type="match status" value="1"/>
</dbReference>
<dbReference type="Gene3D" id="3.40.50.150">
    <property type="entry name" value="Vaccinia Virus protein VP39"/>
    <property type="match status" value="1"/>
</dbReference>
<dbReference type="PANTHER" id="PTHR42933:SF1">
    <property type="entry name" value="SITE-SPECIFIC DNA-METHYLTRANSFERASE (ADENINE-SPECIFIC)"/>
    <property type="match status" value="1"/>
</dbReference>
<evidence type="ECO:0000313" key="9">
    <source>
        <dbReference type="Proteomes" id="UP000017429"/>
    </source>
</evidence>